<dbReference type="InterPro" id="IPR051449">
    <property type="entry name" value="ABC-2_transporter_component"/>
</dbReference>
<feature type="transmembrane region" description="Helical" evidence="6">
    <location>
        <begin position="320"/>
        <end position="339"/>
    </location>
</feature>
<evidence type="ECO:0000259" key="7">
    <source>
        <dbReference type="Pfam" id="PF12698"/>
    </source>
</evidence>
<evidence type="ECO:0000256" key="3">
    <source>
        <dbReference type="ARBA" id="ARBA00022692"/>
    </source>
</evidence>
<dbReference type="PANTHER" id="PTHR30294:SF38">
    <property type="entry name" value="TRANSPORT PERMEASE PROTEIN"/>
    <property type="match status" value="1"/>
</dbReference>
<evidence type="ECO:0000313" key="9">
    <source>
        <dbReference type="Proteomes" id="UP000198287"/>
    </source>
</evidence>
<sequence length="453" mass="51617">MEKLVFKLCQYDQKESNFSKFNYLNEHGMFEVVASSPNPTAPIARKFIHANVDNGSKIYALMFKWFHRHRRDLRFHVFQLLIPAMCMFIFQNVFGPLPNRVKLSFVHNSNLSYTDAPQTYCRANFPNSLSQECLANVEICNFMDTFDKDEFIWVPANSYEDGLDQVKQGKTTGLIEFPQNYATHLKNRMTLRNFADNETILGSTISIRLDETDRMLAFWMRRTLLDTYLVYLGNILSSCSLPSDISIPPVHFHAVYGSIEAFEYIVFIQPAYIIVIMFTVALAIPVILMEDKMIGLVDRDHAAGVYLWHQLTATFATQSLMILIQIGVILGIMYGLYGMVINGPWVIVIALIYATSFTGMSIGYLVGAFCDGLMETILINMTILAHDNDDVVVSSSGRINPNCISSGSDAFNIFERIRNNKHKRGASLCIGWLLDFCFIDHHNLCRKMETEVK</sequence>
<dbReference type="GO" id="GO:0005886">
    <property type="term" value="C:plasma membrane"/>
    <property type="evidence" value="ECO:0007669"/>
    <property type="project" value="UniProtKB-SubCell"/>
</dbReference>
<keyword evidence="4 6" id="KW-1133">Transmembrane helix</keyword>
<reference evidence="8 9" key="1">
    <citation type="submission" date="2015-12" db="EMBL/GenBank/DDBJ databases">
        <title>The genome of Folsomia candida.</title>
        <authorList>
            <person name="Faddeeva A."/>
            <person name="Derks M.F."/>
            <person name="Anvar Y."/>
            <person name="Smit S."/>
            <person name="Van Straalen N."/>
            <person name="Roelofs D."/>
        </authorList>
    </citation>
    <scope>NUCLEOTIDE SEQUENCE [LARGE SCALE GENOMIC DNA]</scope>
    <source>
        <strain evidence="8 9">VU population</strain>
        <tissue evidence="8">Whole body</tissue>
    </source>
</reference>
<evidence type="ECO:0000256" key="4">
    <source>
        <dbReference type="ARBA" id="ARBA00022989"/>
    </source>
</evidence>
<feature type="domain" description="ABC-2 type transporter transmembrane" evidence="7">
    <location>
        <begin position="78"/>
        <end position="379"/>
    </location>
</feature>
<comment type="subcellular location">
    <subcellularLocation>
        <location evidence="1">Cell membrane</location>
        <topology evidence="1">Multi-pass membrane protein</topology>
    </subcellularLocation>
</comment>
<keyword evidence="5 6" id="KW-0472">Membrane</keyword>
<dbReference type="Pfam" id="PF12698">
    <property type="entry name" value="ABC2_membrane_3"/>
    <property type="match status" value="1"/>
</dbReference>
<feature type="transmembrane region" description="Helical" evidence="6">
    <location>
        <begin position="73"/>
        <end position="94"/>
    </location>
</feature>
<dbReference type="Proteomes" id="UP000198287">
    <property type="component" value="Unassembled WGS sequence"/>
</dbReference>
<name>A0A226F493_FOLCA</name>
<dbReference type="GO" id="GO:0140359">
    <property type="term" value="F:ABC-type transporter activity"/>
    <property type="evidence" value="ECO:0007669"/>
    <property type="project" value="InterPro"/>
</dbReference>
<evidence type="ECO:0000256" key="6">
    <source>
        <dbReference type="SAM" id="Phobius"/>
    </source>
</evidence>
<dbReference type="OrthoDB" id="8298477at2759"/>
<dbReference type="EMBL" id="LNIX01000001">
    <property type="protein sequence ID" value="OXA63736.1"/>
    <property type="molecule type" value="Genomic_DNA"/>
</dbReference>
<proteinExistence type="predicted"/>
<feature type="transmembrane region" description="Helical" evidence="6">
    <location>
        <begin position="271"/>
        <end position="289"/>
    </location>
</feature>
<organism evidence="8 9">
    <name type="scientific">Folsomia candida</name>
    <name type="common">Springtail</name>
    <dbReference type="NCBI Taxonomy" id="158441"/>
    <lineage>
        <taxon>Eukaryota</taxon>
        <taxon>Metazoa</taxon>
        <taxon>Ecdysozoa</taxon>
        <taxon>Arthropoda</taxon>
        <taxon>Hexapoda</taxon>
        <taxon>Collembola</taxon>
        <taxon>Entomobryomorpha</taxon>
        <taxon>Isotomoidea</taxon>
        <taxon>Isotomidae</taxon>
        <taxon>Proisotominae</taxon>
        <taxon>Folsomia</taxon>
    </lineage>
</organism>
<evidence type="ECO:0000256" key="2">
    <source>
        <dbReference type="ARBA" id="ARBA00022475"/>
    </source>
</evidence>
<keyword evidence="2" id="KW-1003">Cell membrane</keyword>
<keyword evidence="3 6" id="KW-0812">Transmembrane</keyword>
<dbReference type="PANTHER" id="PTHR30294">
    <property type="entry name" value="MEMBRANE COMPONENT OF ABC TRANSPORTER YHHJ-RELATED"/>
    <property type="match status" value="1"/>
</dbReference>
<dbReference type="InterPro" id="IPR013525">
    <property type="entry name" value="ABC2_TM"/>
</dbReference>
<evidence type="ECO:0000256" key="1">
    <source>
        <dbReference type="ARBA" id="ARBA00004651"/>
    </source>
</evidence>
<protein>
    <submittedName>
        <fullName evidence="8">ABC transporter G family member 20</fullName>
    </submittedName>
</protein>
<comment type="caution">
    <text evidence="8">The sequence shown here is derived from an EMBL/GenBank/DDBJ whole genome shotgun (WGS) entry which is preliminary data.</text>
</comment>
<gene>
    <name evidence="8" type="ORF">Fcan01_00046</name>
</gene>
<accession>A0A226F493</accession>
<evidence type="ECO:0000256" key="5">
    <source>
        <dbReference type="ARBA" id="ARBA00023136"/>
    </source>
</evidence>
<dbReference type="AlphaFoldDB" id="A0A226F493"/>
<feature type="transmembrane region" description="Helical" evidence="6">
    <location>
        <begin position="345"/>
        <end position="366"/>
    </location>
</feature>
<evidence type="ECO:0000313" key="8">
    <source>
        <dbReference type="EMBL" id="OXA63736.1"/>
    </source>
</evidence>
<keyword evidence="9" id="KW-1185">Reference proteome</keyword>